<keyword evidence="1" id="KW-0812">Transmembrane</keyword>
<gene>
    <name evidence="3" type="ORF">Pa4123_21670</name>
</gene>
<dbReference type="Proteomes" id="UP001144280">
    <property type="component" value="Unassembled WGS sequence"/>
</dbReference>
<evidence type="ECO:0000313" key="4">
    <source>
        <dbReference type="Proteomes" id="UP001144280"/>
    </source>
</evidence>
<accession>A0ABQ5QQI0</accession>
<proteinExistence type="predicted"/>
<keyword evidence="1" id="KW-0472">Membrane</keyword>
<feature type="transmembrane region" description="Helical" evidence="1">
    <location>
        <begin position="95"/>
        <end position="114"/>
    </location>
</feature>
<feature type="transmembrane region" description="Helical" evidence="1">
    <location>
        <begin position="65"/>
        <end position="89"/>
    </location>
</feature>
<evidence type="ECO:0000313" key="3">
    <source>
        <dbReference type="EMBL" id="GLH96893.1"/>
    </source>
</evidence>
<name>A0ABQ5QQI0_9ACTN</name>
<keyword evidence="1" id="KW-1133">Transmembrane helix</keyword>
<protein>
    <recommendedName>
        <fullName evidence="2">General stress protein 17M-like domain-containing protein</fullName>
    </recommendedName>
</protein>
<sequence length="171" mass="18335">MTHAHTSVLDRRTTVTVAAYDSYPAAQRAVDLLSDRRFPVDRVAIVGNDVHLVEQVVRRLTVARAALAGAGTGAWIGLLIGLLVGAFAVDGWLPVIASGVVLGAVWGAVFGAIAHATTGGRRDFASVSGLRASEYAVVVDAAHAEHAIRILESARHDRPNGRERERWRNER</sequence>
<reference evidence="3" key="1">
    <citation type="submission" date="2022-12" db="EMBL/GenBank/DDBJ databases">
        <title>New Phytohabitans aurantiacus sp. RD004123 nov., an actinomycete isolated from soil.</title>
        <authorList>
            <person name="Triningsih D.W."/>
            <person name="Harunari E."/>
            <person name="Igarashi Y."/>
        </authorList>
    </citation>
    <scope>NUCLEOTIDE SEQUENCE</scope>
    <source>
        <strain evidence="3">RD004123</strain>
    </source>
</reference>
<dbReference type="RefSeq" id="WP_281894228.1">
    <property type="nucleotide sequence ID" value="NZ_BSDI01000007.1"/>
</dbReference>
<dbReference type="InterPro" id="IPR025889">
    <property type="entry name" value="GSP17M-like_dom"/>
</dbReference>
<feature type="domain" description="General stress protein 17M-like" evidence="2">
    <location>
        <begin position="16"/>
        <end position="83"/>
    </location>
</feature>
<keyword evidence="4" id="KW-1185">Reference proteome</keyword>
<dbReference type="EMBL" id="BSDI01000007">
    <property type="protein sequence ID" value="GLH96893.1"/>
    <property type="molecule type" value="Genomic_DNA"/>
</dbReference>
<organism evidence="3 4">
    <name type="scientific">Phytohabitans aurantiacus</name>
    <dbReference type="NCBI Taxonomy" id="3016789"/>
    <lineage>
        <taxon>Bacteria</taxon>
        <taxon>Bacillati</taxon>
        <taxon>Actinomycetota</taxon>
        <taxon>Actinomycetes</taxon>
        <taxon>Micromonosporales</taxon>
        <taxon>Micromonosporaceae</taxon>
    </lineage>
</organism>
<dbReference type="Pfam" id="PF11181">
    <property type="entry name" value="YflT"/>
    <property type="match status" value="1"/>
</dbReference>
<comment type="caution">
    <text evidence="3">The sequence shown here is derived from an EMBL/GenBank/DDBJ whole genome shotgun (WGS) entry which is preliminary data.</text>
</comment>
<evidence type="ECO:0000259" key="2">
    <source>
        <dbReference type="Pfam" id="PF11181"/>
    </source>
</evidence>
<evidence type="ECO:0000256" key="1">
    <source>
        <dbReference type="SAM" id="Phobius"/>
    </source>
</evidence>